<reference evidence="8" key="1">
    <citation type="submission" date="2016-06" db="EMBL/GenBank/DDBJ databases">
        <authorList>
            <person name="Nascimento L."/>
            <person name="Pereira R.V."/>
            <person name="Martins L.F."/>
            <person name="Quaggio R.B."/>
            <person name="Silva A.M."/>
            <person name="Setubal J.C."/>
        </authorList>
    </citation>
    <scope>NUCLEOTIDE SEQUENCE [LARGE SCALE GENOMIC DNA]</scope>
</reference>
<dbReference type="SUPFAM" id="SSF51445">
    <property type="entry name" value="(Trans)glycosidases"/>
    <property type="match status" value="1"/>
</dbReference>
<dbReference type="Gene3D" id="3.20.20.80">
    <property type="entry name" value="Glycosidases"/>
    <property type="match status" value="1"/>
</dbReference>
<organism evidence="7 8">
    <name type="scientific">Bacillus thermozeamaize</name>
    <dbReference type="NCBI Taxonomy" id="230954"/>
    <lineage>
        <taxon>Bacteria</taxon>
        <taxon>Bacillati</taxon>
        <taxon>Bacillota</taxon>
        <taxon>Bacilli</taxon>
        <taxon>Bacillales</taxon>
        <taxon>Bacillaceae</taxon>
        <taxon>Bacillus</taxon>
    </lineage>
</organism>
<dbReference type="InterPro" id="IPR006101">
    <property type="entry name" value="Glyco_hydro_2"/>
</dbReference>
<keyword evidence="3" id="KW-0326">Glycosidase</keyword>
<dbReference type="AlphaFoldDB" id="A0A1Y3PM82"/>
<dbReference type="InterPro" id="IPR036156">
    <property type="entry name" value="Beta-gal/glucu_dom_sf"/>
</dbReference>
<dbReference type="Proteomes" id="UP000196475">
    <property type="component" value="Unassembled WGS sequence"/>
</dbReference>
<evidence type="ECO:0000259" key="4">
    <source>
        <dbReference type="Pfam" id="PF00703"/>
    </source>
</evidence>
<comment type="similarity">
    <text evidence="1">Belongs to the glycosyl hydrolase 2 family.</text>
</comment>
<dbReference type="PANTHER" id="PTHR42732">
    <property type="entry name" value="BETA-GALACTOSIDASE"/>
    <property type="match status" value="1"/>
</dbReference>
<dbReference type="InterPro" id="IPR013783">
    <property type="entry name" value="Ig-like_fold"/>
</dbReference>
<feature type="domain" description="Glycosyl hydrolases family 2 sugar binding" evidence="6">
    <location>
        <begin position="40"/>
        <end position="202"/>
    </location>
</feature>
<dbReference type="GO" id="GO:0004553">
    <property type="term" value="F:hydrolase activity, hydrolyzing O-glycosyl compounds"/>
    <property type="evidence" value="ECO:0007669"/>
    <property type="project" value="InterPro"/>
</dbReference>
<evidence type="ECO:0000259" key="6">
    <source>
        <dbReference type="Pfam" id="PF02837"/>
    </source>
</evidence>
<dbReference type="SUPFAM" id="SSF49303">
    <property type="entry name" value="beta-Galactosidase/glucuronidase domain"/>
    <property type="match status" value="1"/>
</dbReference>
<dbReference type="SUPFAM" id="SSF49785">
    <property type="entry name" value="Galactose-binding domain-like"/>
    <property type="match status" value="1"/>
</dbReference>
<comment type="caution">
    <text evidence="7">The sequence shown here is derived from an EMBL/GenBank/DDBJ whole genome shotgun (WGS) entry which is preliminary data.</text>
</comment>
<evidence type="ECO:0000256" key="3">
    <source>
        <dbReference type="ARBA" id="ARBA00023295"/>
    </source>
</evidence>
<evidence type="ECO:0000256" key="2">
    <source>
        <dbReference type="ARBA" id="ARBA00022801"/>
    </source>
</evidence>
<evidence type="ECO:0000259" key="5">
    <source>
        <dbReference type="Pfam" id="PF02836"/>
    </source>
</evidence>
<dbReference type="InterPro" id="IPR051913">
    <property type="entry name" value="GH2_Domain-Containing"/>
</dbReference>
<gene>
    <name evidence="7" type="ORF">BAA01_12165</name>
</gene>
<dbReference type="Pfam" id="PF00703">
    <property type="entry name" value="Glyco_hydro_2"/>
    <property type="match status" value="1"/>
</dbReference>
<evidence type="ECO:0000313" key="7">
    <source>
        <dbReference type="EMBL" id="OUM87257.1"/>
    </source>
</evidence>
<feature type="domain" description="Glycoside hydrolase family 2 catalytic" evidence="5">
    <location>
        <begin position="295"/>
        <end position="585"/>
    </location>
</feature>
<dbReference type="Pfam" id="PF02836">
    <property type="entry name" value="Glyco_hydro_2_C"/>
    <property type="match status" value="1"/>
</dbReference>
<dbReference type="PRINTS" id="PR00132">
    <property type="entry name" value="GLHYDRLASE2"/>
</dbReference>
<sequence>MTDKPSNFVPSIHDPDYEKEYLSRPIDHRSLICDRGRPAEKLNGWWNFAVDPYDTCLRAKWYEEKTVDEDGRTLPLDYSFDQWETIRVPSCWNTERERYFLYEGSAVYTRKFQYVPRGEKRVFLKFGAANYEAKVFLNREYLGYHRGGSTPFCVEVTGKLQRENRILVVVNNTRKRTRVPCENTDWFNYGGLYRDVELIRLPAAFIKDFAVHLVPGSQFSRIRAAVWIDGADRGTARLTIRELGIDCPIPVENGSGTAVIDARPELWSPEHPKLYDVRLSFGEDEVIDRIGFREIRVDGTDILLNGEKIYLKGVSAHEESVNNGKAVTEDEIRENFRLAKEMNCNFMRLAHYPHTEKAARIADEIGLMLWEEIPVYWAIDFENEETYRDAENQLSELILRDRNRASVIIWSVGNENADTDARYRFMSRLVQRARELDPTRPVSAACMLDHVNHVISDRLADVLDIIGANEYYGWYQTNFDNLVKLFENSKPDKPVIVTEFGADAKPGHRGTRDEKGTEDCQLDIYEKQVRVLERISCVKGMSPWILYDFRCPRRLHFTQNFYNTKGLLSADKTHKKPAFYVMKDFYSRW</sequence>
<dbReference type="InterPro" id="IPR006103">
    <property type="entry name" value="Glyco_hydro_2_cat"/>
</dbReference>
<dbReference type="InterPro" id="IPR008979">
    <property type="entry name" value="Galactose-bd-like_sf"/>
</dbReference>
<dbReference type="Gene3D" id="2.60.120.260">
    <property type="entry name" value="Galactose-binding domain-like"/>
    <property type="match status" value="1"/>
</dbReference>
<name>A0A1Y3PM82_9BACI</name>
<dbReference type="Gene3D" id="2.60.40.10">
    <property type="entry name" value="Immunoglobulins"/>
    <property type="match status" value="1"/>
</dbReference>
<evidence type="ECO:0000256" key="1">
    <source>
        <dbReference type="ARBA" id="ARBA00007401"/>
    </source>
</evidence>
<keyword evidence="2 7" id="KW-0378">Hydrolase</keyword>
<dbReference type="EMBL" id="LZRT01000078">
    <property type="protein sequence ID" value="OUM87257.1"/>
    <property type="molecule type" value="Genomic_DNA"/>
</dbReference>
<dbReference type="InterPro" id="IPR006102">
    <property type="entry name" value="Ig-like_GH2"/>
</dbReference>
<dbReference type="PROSITE" id="PS00608">
    <property type="entry name" value="GLYCOSYL_HYDROL_F2_2"/>
    <property type="match status" value="1"/>
</dbReference>
<feature type="domain" description="Glycoside hydrolase family 2 immunoglobulin-like beta-sandwich" evidence="4">
    <location>
        <begin position="263"/>
        <end position="293"/>
    </location>
</feature>
<evidence type="ECO:0000313" key="8">
    <source>
        <dbReference type="Proteomes" id="UP000196475"/>
    </source>
</evidence>
<dbReference type="InterPro" id="IPR023232">
    <property type="entry name" value="Glyco_hydro_2_AS"/>
</dbReference>
<dbReference type="GO" id="GO:0005975">
    <property type="term" value="P:carbohydrate metabolic process"/>
    <property type="evidence" value="ECO:0007669"/>
    <property type="project" value="InterPro"/>
</dbReference>
<protein>
    <submittedName>
        <fullName evidence="7">Glycosyl hydrolase family 2</fullName>
    </submittedName>
</protein>
<proteinExistence type="inferred from homology"/>
<accession>A0A1Y3PM82</accession>
<dbReference type="Pfam" id="PF02837">
    <property type="entry name" value="Glyco_hydro_2_N"/>
    <property type="match status" value="1"/>
</dbReference>
<dbReference type="PANTHER" id="PTHR42732:SF1">
    <property type="entry name" value="BETA-MANNOSIDASE"/>
    <property type="match status" value="1"/>
</dbReference>
<dbReference type="InterPro" id="IPR017853">
    <property type="entry name" value="GH"/>
</dbReference>
<dbReference type="InterPro" id="IPR006104">
    <property type="entry name" value="Glyco_hydro_2_N"/>
</dbReference>